<keyword evidence="2" id="KW-0288">FMN</keyword>
<evidence type="ECO:0000313" key="5">
    <source>
        <dbReference type="EMBL" id="QWZ06480.1"/>
    </source>
</evidence>
<accession>A0A975SVZ3</accession>
<dbReference type="Pfam" id="PF03358">
    <property type="entry name" value="FMN_red"/>
    <property type="match status" value="1"/>
</dbReference>
<evidence type="ECO:0000256" key="1">
    <source>
        <dbReference type="ARBA" id="ARBA00022630"/>
    </source>
</evidence>
<feature type="domain" description="NADPH-dependent FMN reductase-like" evidence="4">
    <location>
        <begin position="1"/>
        <end position="144"/>
    </location>
</feature>
<dbReference type="InterPro" id="IPR005025">
    <property type="entry name" value="FMN_Rdtase-like_dom"/>
</dbReference>
<dbReference type="GO" id="GO:0016491">
    <property type="term" value="F:oxidoreductase activity"/>
    <property type="evidence" value="ECO:0007669"/>
    <property type="project" value="UniProtKB-KW"/>
</dbReference>
<dbReference type="KEGG" id="nps:KRR39_12885"/>
<gene>
    <name evidence="5" type="ORF">KRR39_12885</name>
</gene>
<evidence type="ECO:0000256" key="2">
    <source>
        <dbReference type="ARBA" id="ARBA00022643"/>
    </source>
</evidence>
<evidence type="ECO:0000256" key="3">
    <source>
        <dbReference type="ARBA" id="ARBA00023002"/>
    </source>
</evidence>
<sequence length="180" mass="18368">MRTTVLCGNPRPASRTLDVALSVADALTGLAPDGSPEPQVIDLALLAPVLFAADRDERAAVDAALAAVSGSDLLVVATPVYKGSYSGLLKAFLDFLPYGALRGTVAVPLTVMAQPHHALAGDVHLRPLLVELGAGVPTAGVVVTESELGAGPVDRWVATHAATAVGSALLAHRQREDALA</sequence>
<dbReference type="EMBL" id="CP077062">
    <property type="protein sequence ID" value="QWZ06480.1"/>
    <property type="molecule type" value="Genomic_DNA"/>
</dbReference>
<dbReference type="PANTHER" id="PTHR43408:SF1">
    <property type="entry name" value="FMN REDUCTASE (NADPH)"/>
    <property type="match status" value="1"/>
</dbReference>
<proteinExistence type="predicted"/>
<dbReference type="Proteomes" id="UP000683575">
    <property type="component" value="Chromosome"/>
</dbReference>
<dbReference type="InterPro" id="IPR051814">
    <property type="entry name" value="NAD(P)H-dep_FMN_reductase"/>
</dbReference>
<reference evidence="5" key="1">
    <citation type="submission" date="2021-06" db="EMBL/GenBank/DDBJ databases">
        <title>Complete genome sequence of Nocardioides sp. G188.</title>
        <authorList>
            <person name="Im W.-T."/>
        </authorList>
    </citation>
    <scope>NUCLEOTIDE SEQUENCE</scope>
    <source>
        <strain evidence="5">G188</strain>
    </source>
</reference>
<keyword evidence="1" id="KW-0285">Flavoprotein</keyword>
<dbReference type="PANTHER" id="PTHR43408">
    <property type="entry name" value="FMN REDUCTASE (NADPH)"/>
    <property type="match status" value="1"/>
</dbReference>
<dbReference type="RefSeq" id="WP_216937426.1">
    <property type="nucleotide sequence ID" value="NZ_CP077062.1"/>
</dbReference>
<protein>
    <submittedName>
        <fullName evidence="5">NAD(P)H-dependent oxidoreductase</fullName>
    </submittedName>
</protein>
<evidence type="ECO:0000313" key="6">
    <source>
        <dbReference type="Proteomes" id="UP000683575"/>
    </source>
</evidence>
<dbReference type="AlphaFoldDB" id="A0A975SVZ3"/>
<evidence type="ECO:0000259" key="4">
    <source>
        <dbReference type="Pfam" id="PF03358"/>
    </source>
</evidence>
<keyword evidence="6" id="KW-1185">Reference proteome</keyword>
<name>A0A975SVZ3_9ACTN</name>
<organism evidence="5 6">
    <name type="scientific">Nocardioides panacis</name>
    <dbReference type="NCBI Taxonomy" id="2849501"/>
    <lineage>
        <taxon>Bacteria</taxon>
        <taxon>Bacillati</taxon>
        <taxon>Actinomycetota</taxon>
        <taxon>Actinomycetes</taxon>
        <taxon>Propionibacteriales</taxon>
        <taxon>Nocardioidaceae</taxon>
        <taxon>Nocardioides</taxon>
    </lineage>
</organism>
<keyword evidence="3" id="KW-0560">Oxidoreductase</keyword>